<proteinExistence type="predicted"/>
<sequence>MQIVESYQPASSIHFLTDEIYSPGLNTAADVSASKASLKAQEHKKAILELHRFLESSCDCV</sequence>
<evidence type="ECO:0000313" key="2">
    <source>
        <dbReference type="Proteomes" id="UP001597206"/>
    </source>
</evidence>
<accession>A0ABW3PKY8</accession>
<reference evidence="2" key="1">
    <citation type="journal article" date="2019" name="Int. J. Syst. Evol. Microbiol.">
        <title>The Global Catalogue of Microorganisms (GCM) 10K type strain sequencing project: providing services to taxonomists for standard genome sequencing and annotation.</title>
        <authorList>
            <consortium name="The Broad Institute Genomics Platform"/>
            <consortium name="The Broad Institute Genome Sequencing Center for Infectious Disease"/>
            <person name="Wu L."/>
            <person name="Ma J."/>
        </authorList>
    </citation>
    <scope>NUCLEOTIDE SEQUENCE [LARGE SCALE GENOMIC DNA]</scope>
    <source>
        <strain evidence="2">CCUG 58411</strain>
    </source>
</reference>
<name>A0ABW3PKY8_9PROT</name>
<dbReference type="Proteomes" id="UP001597206">
    <property type="component" value="Unassembled WGS sequence"/>
</dbReference>
<dbReference type="EMBL" id="JBHTLN010000002">
    <property type="protein sequence ID" value="MFD1122880.1"/>
    <property type="molecule type" value="Genomic_DNA"/>
</dbReference>
<dbReference type="RefSeq" id="WP_379034071.1">
    <property type="nucleotide sequence ID" value="NZ_JBHTLN010000002.1"/>
</dbReference>
<gene>
    <name evidence="1" type="ORF">ACFQ2T_10230</name>
</gene>
<comment type="caution">
    <text evidence="1">The sequence shown here is derived from an EMBL/GenBank/DDBJ whole genome shotgun (WGS) entry which is preliminary data.</text>
</comment>
<keyword evidence="2" id="KW-1185">Reference proteome</keyword>
<organism evidence="1 2">
    <name type="scientific">Methylophilus flavus</name>
    <dbReference type="NCBI Taxonomy" id="640084"/>
    <lineage>
        <taxon>Bacteria</taxon>
        <taxon>Pseudomonadati</taxon>
        <taxon>Pseudomonadota</taxon>
        <taxon>Betaproteobacteria</taxon>
        <taxon>Nitrosomonadales</taxon>
        <taxon>Methylophilaceae</taxon>
        <taxon>Methylophilus</taxon>
    </lineage>
</organism>
<protein>
    <submittedName>
        <fullName evidence="1">Uncharacterized protein</fullName>
    </submittedName>
</protein>
<evidence type="ECO:0000313" key="1">
    <source>
        <dbReference type="EMBL" id="MFD1122880.1"/>
    </source>
</evidence>